<evidence type="ECO:0000313" key="11">
    <source>
        <dbReference type="Proteomes" id="UP001257659"/>
    </source>
</evidence>
<evidence type="ECO:0000256" key="7">
    <source>
        <dbReference type="PROSITE-ProRule" id="PRU01091"/>
    </source>
</evidence>
<dbReference type="Pfam" id="PF00072">
    <property type="entry name" value="Response_reg"/>
    <property type="match status" value="1"/>
</dbReference>
<dbReference type="PANTHER" id="PTHR48111:SF22">
    <property type="entry name" value="REGULATOR OF RPOS"/>
    <property type="match status" value="1"/>
</dbReference>
<proteinExistence type="predicted"/>
<keyword evidence="4 7" id="KW-0238">DNA-binding</keyword>
<keyword evidence="1 6" id="KW-0597">Phosphoprotein</keyword>
<feature type="domain" description="Response regulatory" evidence="8">
    <location>
        <begin position="2"/>
        <end position="116"/>
    </location>
</feature>
<evidence type="ECO:0000259" key="9">
    <source>
        <dbReference type="PROSITE" id="PS51755"/>
    </source>
</evidence>
<reference evidence="10 11" key="1">
    <citation type="submission" date="2023-07" db="EMBL/GenBank/DDBJ databases">
        <title>Genomic Encyclopedia of Type Strains, Phase IV (KMG-IV): sequencing the most valuable type-strain genomes for metagenomic binning, comparative biology and taxonomic classification.</title>
        <authorList>
            <person name="Goeker M."/>
        </authorList>
    </citation>
    <scope>NUCLEOTIDE SEQUENCE [LARGE SCALE GENOMIC DNA]</scope>
    <source>
        <strain evidence="10 11">DSM 102814</strain>
    </source>
</reference>
<dbReference type="PROSITE" id="PS51755">
    <property type="entry name" value="OMPR_PHOB"/>
    <property type="match status" value="1"/>
</dbReference>
<protein>
    <submittedName>
        <fullName evidence="10">DNA-binding response OmpR family regulator</fullName>
    </submittedName>
</protein>
<evidence type="ECO:0000256" key="4">
    <source>
        <dbReference type="ARBA" id="ARBA00023125"/>
    </source>
</evidence>
<accession>A0ABU1K7B3</accession>
<name>A0ABU1K7B3_9FLAO</name>
<dbReference type="InterPro" id="IPR039420">
    <property type="entry name" value="WalR-like"/>
</dbReference>
<dbReference type="GO" id="GO:0003677">
    <property type="term" value="F:DNA binding"/>
    <property type="evidence" value="ECO:0007669"/>
    <property type="project" value="UniProtKB-KW"/>
</dbReference>
<dbReference type="PROSITE" id="PS50110">
    <property type="entry name" value="RESPONSE_REGULATORY"/>
    <property type="match status" value="1"/>
</dbReference>
<dbReference type="Gene3D" id="3.40.50.2300">
    <property type="match status" value="1"/>
</dbReference>
<feature type="modified residue" description="4-aspartylphosphate" evidence="6">
    <location>
        <position position="51"/>
    </location>
</feature>
<evidence type="ECO:0000256" key="5">
    <source>
        <dbReference type="ARBA" id="ARBA00023163"/>
    </source>
</evidence>
<evidence type="ECO:0000256" key="6">
    <source>
        <dbReference type="PROSITE-ProRule" id="PRU00169"/>
    </source>
</evidence>
<dbReference type="InterPro" id="IPR001789">
    <property type="entry name" value="Sig_transdc_resp-reg_receiver"/>
</dbReference>
<evidence type="ECO:0000313" key="10">
    <source>
        <dbReference type="EMBL" id="MDR6301499.1"/>
    </source>
</evidence>
<dbReference type="InterPro" id="IPR001867">
    <property type="entry name" value="OmpR/PhoB-type_DNA-bd"/>
</dbReference>
<dbReference type="EMBL" id="JAVDQA010000006">
    <property type="protein sequence ID" value="MDR6301499.1"/>
    <property type="molecule type" value="Genomic_DNA"/>
</dbReference>
<comment type="caution">
    <text evidence="10">The sequence shown here is derived from an EMBL/GenBank/DDBJ whole genome shotgun (WGS) entry which is preliminary data.</text>
</comment>
<feature type="DNA-binding region" description="OmpR/PhoB-type" evidence="7">
    <location>
        <begin position="121"/>
        <end position="219"/>
    </location>
</feature>
<dbReference type="SUPFAM" id="SSF52172">
    <property type="entry name" value="CheY-like"/>
    <property type="match status" value="1"/>
</dbReference>
<evidence type="ECO:0000256" key="1">
    <source>
        <dbReference type="ARBA" id="ARBA00022553"/>
    </source>
</evidence>
<dbReference type="Proteomes" id="UP001257659">
    <property type="component" value="Unassembled WGS sequence"/>
</dbReference>
<evidence type="ECO:0000259" key="8">
    <source>
        <dbReference type="PROSITE" id="PS50110"/>
    </source>
</evidence>
<keyword evidence="3" id="KW-0805">Transcription regulation</keyword>
<keyword evidence="11" id="KW-1185">Reference proteome</keyword>
<keyword evidence="2" id="KW-0902">Two-component regulatory system</keyword>
<dbReference type="Pfam" id="PF00486">
    <property type="entry name" value="Trans_reg_C"/>
    <property type="match status" value="1"/>
</dbReference>
<dbReference type="PANTHER" id="PTHR48111">
    <property type="entry name" value="REGULATOR OF RPOS"/>
    <property type="match status" value="1"/>
</dbReference>
<evidence type="ECO:0000256" key="3">
    <source>
        <dbReference type="ARBA" id="ARBA00023015"/>
    </source>
</evidence>
<dbReference type="InterPro" id="IPR036388">
    <property type="entry name" value="WH-like_DNA-bd_sf"/>
</dbReference>
<dbReference type="SMART" id="SM00448">
    <property type="entry name" value="REC"/>
    <property type="match status" value="1"/>
</dbReference>
<feature type="domain" description="OmpR/PhoB-type" evidence="9">
    <location>
        <begin position="121"/>
        <end position="219"/>
    </location>
</feature>
<dbReference type="CDD" id="cd00383">
    <property type="entry name" value="trans_reg_C"/>
    <property type="match status" value="1"/>
</dbReference>
<gene>
    <name evidence="10" type="ORF">GGR31_002168</name>
</gene>
<keyword evidence="5" id="KW-0804">Transcription</keyword>
<dbReference type="RefSeq" id="WP_309728965.1">
    <property type="nucleotide sequence ID" value="NZ_JAVDQA010000006.1"/>
</dbReference>
<organism evidence="10 11">
    <name type="scientific">Mesonia maritima</name>
    <dbReference type="NCBI Taxonomy" id="1793873"/>
    <lineage>
        <taxon>Bacteria</taxon>
        <taxon>Pseudomonadati</taxon>
        <taxon>Bacteroidota</taxon>
        <taxon>Flavobacteriia</taxon>
        <taxon>Flavobacteriales</taxon>
        <taxon>Flavobacteriaceae</taxon>
        <taxon>Mesonia</taxon>
    </lineage>
</organism>
<dbReference type="InterPro" id="IPR011006">
    <property type="entry name" value="CheY-like_superfamily"/>
</dbReference>
<dbReference type="SMART" id="SM00862">
    <property type="entry name" value="Trans_reg_C"/>
    <property type="match status" value="1"/>
</dbReference>
<evidence type="ECO:0000256" key="2">
    <source>
        <dbReference type="ARBA" id="ARBA00023012"/>
    </source>
</evidence>
<sequence>MKILIIEDEPGIKSFLQQGLQEEGFDCLIAETGTIGLQLAQNENPDLILLDWMLPELNGLELCKKFRKENSSTPIIFLTAKDTVEETIAGLQNGANDFIKKPFHFQELLERINVQLRSKQANIISLGKIKINEQSREVFKDEKLIQLTVKEFDLLLFLLKNKNKVCERKEILKAVWDINFEYDSGVIDVYINALRKKMAFTKEENYIQTIRGVGYMAKI</sequence>
<dbReference type="Gene3D" id="1.10.10.10">
    <property type="entry name" value="Winged helix-like DNA-binding domain superfamily/Winged helix DNA-binding domain"/>
    <property type="match status" value="1"/>
</dbReference>